<keyword evidence="1" id="KW-0812">Transmembrane</keyword>
<evidence type="ECO:0000313" key="4">
    <source>
        <dbReference type="EMBL" id="CAL6068383.1"/>
    </source>
</evidence>
<protein>
    <submittedName>
        <fullName evidence="4">Hypothetical_protein</fullName>
    </submittedName>
</protein>
<keyword evidence="1" id="KW-1133">Transmembrane helix</keyword>
<dbReference type="EMBL" id="CAXDID020000272">
    <property type="protein sequence ID" value="CAL6068383.1"/>
    <property type="molecule type" value="Genomic_DNA"/>
</dbReference>
<reference evidence="2" key="1">
    <citation type="submission" date="2023-06" db="EMBL/GenBank/DDBJ databases">
        <authorList>
            <person name="Kurt Z."/>
        </authorList>
    </citation>
    <scope>NUCLEOTIDE SEQUENCE</scope>
</reference>
<reference evidence="4 6" key="2">
    <citation type="submission" date="2024-07" db="EMBL/GenBank/DDBJ databases">
        <authorList>
            <person name="Akdeniz Z."/>
        </authorList>
    </citation>
    <scope>NUCLEOTIDE SEQUENCE [LARGE SCALE GENOMIC DNA]</scope>
</reference>
<dbReference type="AlphaFoldDB" id="A0AA86PUR8"/>
<evidence type="ECO:0000256" key="1">
    <source>
        <dbReference type="SAM" id="Phobius"/>
    </source>
</evidence>
<dbReference type="EMBL" id="CATOUU010000763">
    <property type="protein sequence ID" value="CAI9946619.1"/>
    <property type="molecule type" value="Genomic_DNA"/>
</dbReference>
<gene>
    <name evidence="2" type="ORF">HINF_LOCUS34264</name>
    <name evidence="3" type="ORF">HINF_LOCUS36922</name>
    <name evidence="4" type="ORF">HINF_LOCUS53476</name>
    <name evidence="5" type="ORF">HINF_LOCUS68321</name>
</gene>
<dbReference type="Proteomes" id="UP001642409">
    <property type="component" value="Unassembled WGS sequence"/>
</dbReference>
<sequence length="111" mass="12872">MYITTLRLKQVCVFCLLKNALATSAGFIIYISQLISRRIFLSFIVSCSLCQFFEQLFVQQSESYRAVLFCISSDSAFQKDCLGQVLRCSLRRVHNSSSLTNTFWPVYMDRR</sequence>
<name>A0AA86PUR8_9EUKA</name>
<evidence type="ECO:0000313" key="2">
    <source>
        <dbReference type="EMBL" id="CAI9946619.1"/>
    </source>
</evidence>
<evidence type="ECO:0000313" key="3">
    <source>
        <dbReference type="EMBL" id="CAI9949277.1"/>
    </source>
</evidence>
<keyword evidence="6" id="KW-1185">Reference proteome</keyword>
<feature type="transmembrane region" description="Helical" evidence="1">
    <location>
        <begin position="12"/>
        <end position="33"/>
    </location>
</feature>
<organism evidence="2">
    <name type="scientific">Hexamita inflata</name>
    <dbReference type="NCBI Taxonomy" id="28002"/>
    <lineage>
        <taxon>Eukaryota</taxon>
        <taxon>Metamonada</taxon>
        <taxon>Diplomonadida</taxon>
        <taxon>Hexamitidae</taxon>
        <taxon>Hexamitinae</taxon>
        <taxon>Hexamita</taxon>
    </lineage>
</organism>
<proteinExistence type="predicted"/>
<comment type="caution">
    <text evidence="2">The sequence shown here is derived from an EMBL/GenBank/DDBJ whole genome shotgun (WGS) entry which is preliminary data.</text>
</comment>
<evidence type="ECO:0000313" key="6">
    <source>
        <dbReference type="Proteomes" id="UP001642409"/>
    </source>
</evidence>
<keyword evidence="1" id="KW-0472">Membrane</keyword>
<evidence type="ECO:0000313" key="5">
    <source>
        <dbReference type="EMBL" id="CAL6096211.1"/>
    </source>
</evidence>
<dbReference type="EMBL" id="CAXDID020000483">
    <property type="protein sequence ID" value="CAL6096211.1"/>
    <property type="molecule type" value="Genomic_DNA"/>
</dbReference>
<accession>A0AA86PUR8</accession>
<dbReference type="EMBL" id="CATOUU010000795">
    <property type="protein sequence ID" value="CAI9949277.1"/>
    <property type="molecule type" value="Genomic_DNA"/>
</dbReference>